<organism evidence="16 17">
    <name type="scientific">Massarina eburnea CBS 473.64</name>
    <dbReference type="NCBI Taxonomy" id="1395130"/>
    <lineage>
        <taxon>Eukaryota</taxon>
        <taxon>Fungi</taxon>
        <taxon>Dikarya</taxon>
        <taxon>Ascomycota</taxon>
        <taxon>Pezizomycotina</taxon>
        <taxon>Dothideomycetes</taxon>
        <taxon>Pleosporomycetidae</taxon>
        <taxon>Pleosporales</taxon>
        <taxon>Massarineae</taxon>
        <taxon>Massarinaceae</taxon>
        <taxon>Massarina</taxon>
    </lineage>
</organism>
<proteinExistence type="inferred from homology"/>
<evidence type="ECO:0000256" key="13">
    <source>
        <dbReference type="PROSITE-ProRule" id="PRU10141"/>
    </source>
</evidence>
<evidence type="ECO:0000256" key="5">
    <source>
        <dbReference type="ARBA" id="ARBA00022679"/>
    </source>
</evidence>
<feature type="binding site" evidence="13">
    <location>
        <position position="88"/>
    </location>
    <ligand>
        <name>ATP</name>
        <dbReference type="ChEBI" id="CHEBI:30616"/>
    </ligand>
</feature>
<evidence type="ECO:0000256" key="12">
    <source>
        <dbReference type="ARBA" id="ARBA00048679"/>
    </source>
</evidence>
<keyword evidence="10" id="KW-0119">Carbohydrate metabolism</keyword>
<evidence type="ECO:0000256" key="14">
    <source>
        <dbReference type="SAM" id="MobiDB-lite"/>
    </source>
</evidence>
<feature type="compositionally biased region" description="Low complexity" evidence="14">
    <location>
        <begin position="601"/>
        <end position="614"/>
    </location>
</feature>
<feature type="compositionally biased region" description="Basic and acidic residues" evidence="14">
    <location>
        <begin position="617"/>
        <end position="627"/>
    </location>
</feature>
<keyword evidence="17" id="KW-1185">Reference proteome</keyword>
<evidence type="ECO:0000256" key="3">
    <source>
        <dbReference type="ARBA" id="ARBA00012513"/>
    </source>
</evidence>
<dbReference type="OrthoDB" id="193931at2759"/>
<evidence type="ECO:0000256" key="8">
    <source>
        <dbReference type="ARBA" id="ARBA00022840"/>
    </source>
</evidence>
<dbReference type="CDD" id="cd14079">
    <property type="entry name" value="STKc_AMPK_alpha"/>
    <property type="match status" value="1"/>
</dbReference>
<dbReference type="Pfam" id="PF08587">
    <property type="entry name" value="UBA_2"/>
    <property type="match status" value="1"/>
</dbReference>
<dbReference type="EC" id="2.7.11.1" evidence="3"/>
<dbReference type="Pfam" id="PF16579">
    <property type="entry name" value="AdenylateSensor"/>
    <property type="match status" value="1"/>
</dbReference>
<dbReference type="Gene3D" id="3.30.310.80">
    <property type="entry name" value="Kinase associated domain 1, KA1"/>
    <property type="match status" value="2"/>
</dbReference>
<feature type="region of interest" description="Disordered" evidence="14">
    <location>
        <begin position="478"/>
        <end position="542"/>
    </location>
</feature>
<evidence type="ECO:0000313" key="17">
    <source>
        <dbReference type="Proteomes" id="UP000799753"/>
    </source>
</evidence>
<dbReference type="Gene3D" id="1.10.8.10">
    <property type="entry name" value="DNA helicase RuvA subunit, C-terminal domain"/>
    <property type="match status" value="1"/>
</dbReference>
<dbReference type="PANTHER" id="PTHR24346">
    <property type="entry name" value="MAP/MICROTUBULE AFFINITY-REGULATING KINASE"/>
    <property type="match status" value="1"/>
</dbReference>
<keyword evidence="8 13" id="KW-0067">ATP-binding</keyword>
<evidence type="ECO:0000256" key="10">
    <source>
        <dbReference type="ARBA" id="ARBA00023277"/>
    </source>
</evidence>
<evidence type="ECO:0000259" key="15">
    <source>
        <dbReference type="PROSITE" id="PS50011"/>
    </source>
</evidence>
<dbReference type="InterPro" id="IPR032270">
    <property type="entry name" value="AMPK_C"/>
</dbReference>
<dbReference type="SUPFAM" id="SSF103243">
    <property type="entry name" value="KA1-like"/>
    <property type="match status" value="1"/>
</dbReference>
<dbReference type="InterPro" id="IPR000719">
    <property type="entry name" value="Prot_kinase_dom"/>
</dbReference>
<dbReference type="Gene3D" id="3.30.200.20">
    <property type="entry name" value="Phosphorylase Kinase, domain 1"/>
    <property type="match status" value="1"/>
</dbReference>
<keyword evidence="4" id="KW-0723">Serine/threonine-protein kinase</keyword>
<dbReference type="InterPro" id="IPR028375">
    <property type="entry name" value="KA1/Ssp2_C"/>
</dbReference>
<feature type="region of interest" description="Disordered" evidence="14">
    <location>
        <begin position="1"/>
        <end position="52"/>
    </location>
</feature>
<dbReference type="GO" id="GO:0004674">
    <property type="term" value="F:protein serine/threonine kinase activity"/>
    <property type="evidence" value="ECO:0007669"/>
    <property type="project" value="UniProtKB-KW"/>
</dbReference>
<comment type="similarity">
    <text evidence="2">Belongs to the protein kinase superfamily. CAMK Ser/Thr protein kinase family. SNF1 subfamily.</text>
</comment>
<dbReference type="PANTHER" id="PTHR24346:SF110">
    <property type="entry name" value="NON-SPECIFIC SERINE_THREONINE PROTEIN KINASE"/>
    <property type="match status" value="1"/>
</dbReference>
<dbReference type="EMBL" id="MU006779">
    <property type="protein sequence ID" value="KAF2643682.1"/>
    <property type="molecule type" value="Genomic_DNA"/>
</dbReference>
<dbReference type="FunFam" id="1.10.510.10:FF:000544">
    <property type="entry name" value="Non-specific serine/threonine protein kinase"/>
    <property type="match status" value="1"/>
</dbReference>
<accession>A0A6A6S8Z3</accession>
<feature type="compositionally biased region" description="Acidic residues" evidence="14">
    <location>
        <begin position="1"/>
        <end position="11"/>
    </location>
</feature>
<dbReference type="InterPro" id="IPR008271">
    <property type="entry name" value="Ser/Thr_kinase_AS"/>
</dbReference>
<reference evidence="16" key="1">
    <citation type="journal article" date="2020" name="Stud. Mycol.">
        <title>101 Dothideomycetes genomes: a test case for predicting lifestyles and emergence of pathogens.</title>
        <authorList>
            <person name="Haridas S."/>
            <person name="Albert R."/>
            <person name="Binder M."/>
            <person name="Bloem J."/>
            <person name="Labutti K."/>
            <person name="Salamov A."/>
            <person name="Andreopoulos B."/>
            <person name="Baker S."/>
            <person name="Barry K."/>
            <person name="Bills G."/>
            <person name="Bluhm B."/>
            <person name="Cannon C."/>
            <person name="Castanera R."/>
            <person name="Culley D."/>
            <person name="Daum C."/>
            <person name="Ezra D."/>
            <person name="Gonzalez J."/>
            <person name="Henrissat B."/>
            <person name="Kuo A."/>
            <person name="Liang C."/>
            <person name="Lipzen A."/>
            <person name="Lutzoni F."/>
            <person name="Magnuson J."/>
            <person name="Mondo S."/>
            <person name="Nolan M."/>
            <person name="Ohm R."/>
            <person name="Pangilinan J."/>
            <person name="Park H.-J."/>
            <person name="Ramirez L."/>
            <person name="Alfaro M."/>
            <person name="Sun H."/>
            <person name="Tritt A."/>
            <person name="Yoshinaga Y."/>
            <person name="Zwiers L.-H."/>
            <person name="Turgeon B."/>
            <person name="Goodwin S."/>
            <person name="Spatafora J."/>
            <person name="Crous P."/>
            <person name="Grigoriev I."/>
        </authorList>
    </citation>
    <scope>NUCLEOTIDE SEQUENCE</scope>
    <source>
        <strain evidence="16">CBS 473.64</strain>
    </source>
</reference>
<keyword evidence="7 16" id="KW-0418">Kinase</keyword>
<keyword evidence="5" id="KW-0808">Transferase</keyword>
<dbReference type="SUPFAM" id="SSF56112">
    <property type="entry name" value="Protein kinase-like (PK-like)"/>
    <property type="match status" value="1"/>
</dbReference>
<dbReference type="InterPro" id="IPR017441">
    <property type="entry name" value="Protein_kinase_ATP_BS"/>
</dbReference>
<dbReference type="GO" id="GO:0035556">
    <property type="term" value="P:intracellular signal transduction"/>
    <property type="evidence" value="ECO:0007669"/>
    <property type="project" value="TreeGrafter"/>
</dbReference>
<dbReference type="FunFam" id="1.10.8.10:FF:000069">
    <property type="entry name" value="Non-specific serine/threonine protein kinase"/>
    <property type="match status" value="1"/>
</dbReference>
<dbReference type="Pfam" id="PF00069">
    <property type="entry name" value="Pkinase"/>
    <property type="match status" value="1"/>
</dbReference>
<dbReference type="FunFam" id="3.30.200.20:FF:000236">
    <property type="entry name" value="Non-specific serine/threonine protein kinase"/>
    <property type="match status" value="1"/>
</dbReference>
<dbReference type="CDD" id="cd14334">
    <property type="entry name" value="UBA_SNF1_fungi"/>
    <property type="match status" value="1"/>
</dbReference>
<dbReference type="AlphaFoldDB" id="A0A6A6S8Z3"/>
<evidence type="ECO:0000256" key="4">
    <source>
        <dbReference type="ARBA" id="ARBA00022527"/>
    </source>
</evidence>
<dbReference type="PROSITE" id="PS00107">
    <property type="entry name" value="PROTEIN_KINASE_ATP"/>
    <property type="match status" value="1"/>
</dbReference>
<dbReference type="InterPro" id="IPR011009">
    <property type="entry name" value="Kinase-like_dom_sf"/>
</dbReference>
<evidence type="ECO:0000313" key="16">
    <source>
        <dbReference type="EMBL" id="KAF2643682.1"/>
    </source>
</evidence>
<comment type="subcellular location">
    <subcellularLocation>
        <location evidence="1">Nucleus</location>
    </subcellularLocation>
</comment>
<feature type="region of interest" description="Disordered" evidence="14">
    <location>
        <begin position="433"/>
        <end position="460"/>
    </location>
</feature>
<dbReference type="GO" id="GO:0005524">
    <property type="term" value="F:ATP binding"/>
    <property type="evidence" value="ECO:0007669"/>
    <property type="project" value="UniProtKB-UniRule"/>
</dbReference>
<comment type="catalytic activity">
    <reaction evidence="12">
        <text>L-seryl-[protein] + ATP = O-phospho-L-seryl-[protein] + ADP + H(+)</text>
        <dbReference type="Rhea" id="RHEA:17989"/>
        <dbReference type="Rhea" id="RHEA-COMP:9863"/>
        <dbReference type="Rhea" id="RHEA-COMP:11604"/>
        <dbReference type="ChEBI" id="CHEBI:15378"/>
        <dbReference type="ChEBI" id="CHEBI:29999"/>
        <dbReference type="ChEBI" id="CHEBI:30616"/>
        <dbReference type="ChEBI" id="CHEBI:83421"/>
        <dbReference type="ChEBI" id="CHEBI:456216"/>
        <dbReference type="EC" id="2.7.11.1"/>
    </reaction>
</comment>
<dbReference type="SMART" id="SM00220">
    <property type="entry name" value="S_TKc"/>
    <property type="match status" value="1"/>
</dbReference>
<evidence type="ECO:0000256" key="6">
    <source>
        <dbReference type="ARBA" id="ARBA00022741"/>
    </source>
</evidence>
<feature type="compositionally biased region" description="Basic and acidic residues" evidence="14">
    <location>
        <begin position="584"/>
        <end position="597"/>
    </location>
</feature>
<dbReference type="InterPro" id="IPR013896">
    <property type="entry name" value="SNF1_UBA"/>
</dbReference>
<sequence>MSAAIDTEDLEGLSITMPPPRRPSNRPSEMSSTPQTPATAVQEAKIKGDPKTNQRLGQYTVVKTLGEGSFGKVKLATHGVSGQKVALKIINRKKLVTRDMAGRIEREIQYLQLLRHPHIIKLYTVITTQTDIVMVLEYAGGELFDYIVSHGRLKEEKARKFFQQIVCAVEYCHRHKIVHRDLKPENLLLDENFNVKIADFGLSNIMTDGNFLKTSCGSPNYAAPEVISGKLYAGPEVDVWSCGVILYVLLVGRLPFDDEYIPTLFKKIAAGNYSIPSYLSSGAVNLIKRMLMVNPVHRITVAEIRQDAWFTKDLPSYLCPPPDDFHDTAVDPTKAIDPRTLDPTQPEAVIQKLHETVVGKLGKTMGYGRRDVQEALARDEPSAIKDAYLIVRENQIMKENPLLTDEKNLQPFSAASPPAHDNYMASIPQAMTSSRPQIIPPPSDPERGRHGSTSSSQIAAVRSPISTIGVLPSSLPDFHKAYMKGQPKPPPKLPDPDGPPLTEEQRAAQARRLKPNFRAPEAGKRGPEPMTAMPAKKPRPTKWQFGIRSRNQPAEAMLAIFKALKAMGADWEVPKIRKPGGSESRSRSGSREPRSHSQQESQGKSHVSISSSSSGDEYERSDQEYSELKVPITGSGERARGRGKKRYSLANDFGYDVGEDPWVINARFRKDGMFPPGVAHPSSTHSSRVDLQDPAALRRRSSTNTSHSSLNHVEGITTVDRTGSIASDPYSGHPSPDEAVYIYMSIQLYSIDHNFYVVDFRCAGYERIVANLVREIKASSTSTTSISQLMHSGSKHEDGWDDEQGIWRKLALPEGDSLSDELVKEVRDSGAVLRERTEEVGAGRKEGEKRCTSPFPFLDVASTLILQLSGE</sequence>
<dbReference type="Gene3D" id="1.10.510.10">
    <property type="entry name" value="Transferase(Phosphotransferase) domain 1"/>
    <property type="match status" value="1"/>
</dbReference>
<evidence type="ECO:0000256" key="7">
    <source>
        <dbReference type="ARBA" id="ARBA00022777"/>
    </source>
</evidence>
<dbReference type="GO" id="GO:0005634">
    <property type="term" value="C:nucleus"/>
    <property type="evidence" value="ECO:0007669"/>
    <property type="project" value="UniProtKB-SubCell"/>
</dbReference>
<protein>
    <recommendedName>
        <fullName evidence="3">non-specific serine/threonine protein kinase</fullName>
        <ecNumber evidence="3">2.7.11.1</ecNumber>
    </recommendedName>
</protein>
<gene>
    <name evidence="16" type="ORF">P280DRAFT_214572</name>
</gene>
<evidence type="ECO:0000256" key="9">
    <source>
        <dbReference type="ARBA" id="ARBA00023242"/>
    </source>
</evidence>
<evidence type="ECO:0000256" key="11">
    <source>
        <dbReference type="ARBA" id="ARBA00047899"/>
    </source>
</evidence>
<dbReference type="GO" id="GO:0005737">
    <property type="term" value="C:cytoplasm"/>
    <property type="evidence" value="ECO:0007669"/>
    <property type="project" value="TreeGrafter"/>
</dbReference>
<feature type="region of interest" description="Disordered" evidence="14">
    <location>
        <begin position="574"/>
        <end position="642"/>
    </location>
</feature>
<keyword evidence="9" id="KW-0539">Nucleus</keyword>
<evidence type="ECO:0000256" key="1">
    <source>
        <dbReference type="ARBA" id="ARBA00004123"/>
    </source>
</evidence>
<evidence type="ECO:0000256" key="2">
    <source>
        <dbReference type="ARBA" id="ARBA00006234"/>
    </source>
</evidence>
<feature type="compositionally biased region" description="Pro residues" evidence="14">
    <location>
        <begin position="487"/>
        <end position="499"/>
    </location>
</feature>
<feature type="domain" description="Protein kinase" evidence="15">
    <location>
        <begin position="59"/>
        <end position="310"/>
    </location>
</feature>
<name>A0A6A6S8Z3_9PLEO</name>
<dbReference type="Proteomes" id="UP000799753">
    <property type="component" value="Unassembled WGS sequence"/>
</dbReference>
<comment type="catalytic activity">
    <reaction evidence="11">
        <text>L-threonyl-[protein] + ATP = O-phospho-L-threonyl-[protein] + ADP + H(+)</text>
        <dbReference type="Rhea" id="RHEA:46608"/>
        <dbReference type="Rhea" id="RHEA-COMP:11060"/>
        <dbReference type="Rhea" id="RHEA-COMP:11605"/>
        <dbReference type="ChEBI" id="CHEBI:15378"/>
        <dbReference type="ChEBI" id="CHEBI:30013"/>
        <dbReference type="ChEBI" id="CHEBI:30616"/>
        <dbReference type="ChEBI" id="CHEBI:61977"/>
        <dbReference type="ChEBI" id="CHEBI:456216"/>
        <dbReference type="EC" id="2.7.11.1"/>
    </reaction>
</comment>
<keyword evidence="6 13" id="KW-0547">Nucleotide-binding</keyword>
<dbReference type="PROSITE" id="PS00108">
    <property type="entry name" value="PROTEIN_KINASE_ST"/>
    <property type="match status" value="1"/>
</dbReference>
<dbReference type="PROSITE" id="PS50011">
    <property type="entry name" value="PROTEIN_KINASE_DOM"/>
    <property type="match status" value="1"/>
</dbReference>